<proteinExistence type="predicted"/>
<sequence>MTKIFVILFVLINLRYGKMADHLISSSLVKTRENIVERFVKHPIVTSTTFATSNAFATAVNLITRLPFAVSRTLGPVQLTSQASKTNTIDAVDKFIAAFNAGKANEDARIRIDAILVKYGYRVERHEVTTEDGYVLTMFRIPSSGPAVFLMHGLLGSADDYIIAGPASGLAYLLAQHGYDVWMGNARGSKHSRRHTRMNPSDAQFWDFSWHEIGIYDLPAMIDFVLRKRNLKSLKYIGHSQGTTAFFVMASEKPENNAKISVMVALSPVVFMSKVRSPIVRLLAPGTSIWHGVSKSLGLYEFLPDNNVISALKVLMCGTGPIVTILCSNVLFLIVGFDFGQLNVTNLPVIYGHMPSGASMKQFVHYGQGLISEDFRKFDYGSEENMRRYGAKMPPRYALDKVAVPVCLFYSEADWLAHPGDVEHLRKRLPNVVDTYKVPYEQFNHVDFLFAKDVKALVNKKLMKVLLSF</sequence>
<reference evidence="1" key="1">
    <citation type="submission" date="2023-03" db="EMBL/GenBank/DDBJ databases">
        <title>Chromosome-level genomes of two armyworms, Mythimna separata and Mythimna loreyi, provide insights into the biosynthesis and reception of sex pheromones.</title>
        <authorList>
            <person name="Zhao H."/>
        </authorList>
    </citation>
    <scope>NUCLEOTIDE SEQUENCE</scope>
    <source>
        <strain evidence="1">BeijingLab</strain>
    </source>
</reference>
<organism evidence="1 2">
    <name type="scientific">Mythimna loreyi</name>
    <dbReference type="NCBI Taxonomy" id="667449"/>
    <lineage>
        <taxon>Eukaryota</taxon>
        <taxon>Metazoa</taxon>
        <taxon>Ecdysozoa</taxon>
        <taxon>Arthropoda</taxon>
        <taxon>Hexapoda</taxon>
        <taxon>Insecta</taxon>
        <taxon>Pterygota</taxon>
        <taxon>Neoptera</taxon>
        <taxon>Endopterygota</taxon>
        <taxon>Lepidoptera</taxon>
        <taxon>Glossata</taxon>
        <taxon>Ditrysia</taxon>
        <taxon>Noctuoidea</taxon>
        <taxon>Noctuidae</taxon>
        <taxon>Noctuinae</taxon>
        <taxon>Hadenini</taxon>
        <taxon>Mythimna</taxon>
    </lineage>
</organism>
<evidence type="ECO:0000313" key="1">
    <source>
        <dbReference type="EMBL" id="KAJ8717497.1"/>
    </source>
</evidence>
<dbReference type="Proteomes" id="UP001231649">
    <property type="component" value="Chromosome 18"/>
</dbReference>
<protein>
    <submittedName>
        <fullName evidence="1">Uncharacterized protein</fullName>
    </submittedName>
</protein>
<gene>
    <name evidence="1" type="ORF">PYW08_005896</name>
</gene>
<evidence type="ECO:0000313" key="2">
    <source>
        <dbReference type="Proteomes" id="UP001231649"/>
    </source>
</evidence>
<dbReference type="EMBL" id="CM056794">
    <property type="protein sequence ID" value="KAJ8717497.1"/>
    <property type="molecule type" value="Genomic_DNA"/>
</dbReference>
<comment type="caution">
    <text evidence="1">The sequence shown here is derived from an EMBL/GenBank/DDBJ whole genome shotgun (WGS) entry which is preliminary data.</text>
</comment>
<keyword evidence="2" id="KW-1185">Reference proteome</keyword>
<accession>A0ACC2QHT1</accession>
<name>A0ACC2QHT1_9NEOP</name>